<comment type="caution">
    <text evidence="2">The sequence shown here is derived from an EMBL/GenBank/DDBJ whole genome shotgun (WGS) entry which is preliminary data.</text>
</comment>
<feature type="chain" id="PRO_5038359532" description="Peptidase inhibitor family I36" evidence="1">
    <location>
        <begin position="25"/>
        <end position="160"/>
    </location>
</feature>
<dbReference type="Proteomes" id="UP000569329">
    <property type="component" value="Unassembled WGS sequence"/>
</dbReference>
<gene>
    <name evidence="2" type="ORF">FHX42_000336</name>
</gene>
<dbReference type="EMBL" id="JACGWZ010000001">
    <property type="protein sequence ID" value="MBA8823007.1"/>
    <property type="molecule type" value="Genomic_DNA"/>
</dbReference>
<dbReference type="Pfam" id="PF03995">
    <property type="entry name" value="Inhibitor_I36"/>
    <property type="match status" value="1"/>
</dbReference>
<keyword evidence="1" id="KW-0732">Signal</keyword>
<sequence>MKRHRNPRILVAALFAASVGTASAGTAVAAEPPEEISPGLTGDYDDGRGFDNCPQNTYCLYDEADFNQDNSHARYWWLRGTAGDLAELADGGFSDRAASVVNRTGGPICLFSEYLDGNCLKVDAHTAIHDLDQYEFYDENSDGVSSVPANSSVDCDNPIS</sequence>
<dbReference type="AlphaFoldDB" id="A0A839DUD3"/>
<evidence type="ECO:0008006" key="4">
    <source>
        <dbReference type="Google" id="ProtNLM"/>
    </source>
</evidence>
<keyword evidence="3" id="KW-1185">Reference proteome</keyword>
<dbReference type="RefSeq" id="WP_182542401.1">
    <property type="nucleotide sequence ID" value="NZ_JACGWZ010000001.1"/>
</dbReference>
<name>A0A839DUD3_9PSEU</name>
<evidence type="ECO:0000256" key="1">
    <source>
        <dbReference type="SAM" id="SignalP"/>
    </source>
</evidence>
<protein>
    <recommendedName>
        <fullName evidence="4">Peptidase inhibitor family I36</fullName>
    </recommendedName>
</protein>
<proteinExistence type="predicted"/>
<evidence type="ECO:0000313" key="3">
    <source>
        <dbReference type="Proteomes" id="UP000569329"/>
    </source>
</evidence>
<reference evidence="2 3" key="1">
    <citation type="submission" date="2020-07" db="EMBL/GenBank/DDBJ databases">
        <title>Sequencing the genomes of 1000 actinobacteria strains.</title>
        <authorList>
            <person name="Klenk H.-P."/>
        </authorList>
    </citation>
    <scope>NUCLEOTIDE SEQUENCE [LARGE SCALE GENOMIC DNA]</scope>
    <source>
        <strain evidence="2 3">DSM 45975</strain>
    </source>
</reference>
<evidence type="ECO:0000313" key="2">
    <source>
        <dbReference type="EMBL" id="MBA8823007.1"/>
    </source>
</evidence>
<feature type="signal peptide" evidence="1">
    <location>
        <begin position="1"/>
        <end position="24"/>
    </location>
</feature>
<accession>A0A839DUD3</accession>
<organism evidence="2 3">
    <name type="scientific">Halosaccharopolyspora lacisalsi</name>
    <dbReference type="NCBI Taxonomy" id="1000566"/>
    <lineage>
        <taxon>Bacteria</taxon>
        <taxon>Bacillati</taxon>
        <taxon>Actinomycetota</taxon>
        <taxon>Actinomycetes</taxon>
        <taxon>Pseudonocardiales</taxon>
        <taxon>Pseudonocardiaceae</taxon>
        <taxon>Halosaccharopolyspora</taxon>
    </lineage>
</organism>